<reference evidence="10" key="1">
    <citation type="submission" date="2018-06" db="EMBL/GenBank/DDBJ databases">
        <authorList>
            <person name="Li K."/>
        </authorList>
    </citation>
    <scope>NUCLEOTIDE SEQUENCE [LARGE SCALE GENOMIC DNA]</scope>
    <source>
        <strain evidence="10">ZFG47</strain>
        <plasmid evidence="10">unnamed1</plasmid>
    </source>
</reference>
<dbReference type="SUPFAM" id="SSF88946">
    <property type="entry name" value="Sigma2 domain of RNA polymerase sigma factors"/>
    <property type="match status" value="1"/>
</dbReference>
<dbReference type="InterPro" id="IPR039425">
    <property type="entry name" value="RNA_pol_sigma-70-like"/>
</dbReference>
<evidence type="ECO:0000256" key="5">
    <source>
        <dbReference type="ARBA" id="ARBA00023163"/>
    </source>
</evidence>
<organism evidence="9 10">
    <name type="scientific">Streptomyces cadmiisoli</name>
    <dbReference type="NCBI Taxonomy" id="2184053"/>
    <lineage>
        <taxon>Bacteria</taxon>
        <taxon>Bacillati</taxon>
        <taxon>Actinomycetota</taxon>
        <taxon>Actinomycetes</taxon>
        <taxon>Kitasatosporales</taxon>
        <taxon>Streptomycetaceae</taxon>
        <taxon>Streptomyces</taxon>
        <taxon>Streptomyces aurantiacus group</taxon>
    </lineage>
</organism>
<keyword evidence="3" id="KW-0731">Sigma factor</keyword>
<dbReference type="GO" id="GO:0006352">
    <property type="term" value="P:DNA-templated transcription initiation"/>
    <property type="evidence" value="ECO:0007669"/>
    <property type="project" value="InterPro"/>
</dbReference>
<dbReference type="SUPFAM" id="SSF88659">
    <property type="entry name" value="Sigma3 and sigma4 domains of RNA polymerase sigma factors"/>
    <property type="match status" value="1"/>
</dbReference>
<keyword evidence="4" id="KW-0238">DNA-binding</keyword>
<keyword evidence="10" id="KW-1185">Reference proteome</keyword>
<comment type="similarity">
    <text evidence="1">Belongs to the sigma-70 factor family. ECF subfamily.</text>
</comment>
<dbReference type="InterPro" id="IPR013325">
    <property type="entry name" value="RNA_pol_sigma_r2"/>
</dbReference>
<dbReference type="AlphaFoldDB" id="A0A2Z4JEZ3"/>
<protein>
    <submittedName>
        <fullName evidence="9">Sigma-70 family RNA polymerase sigma factor</fullName>
    </submittedName>
</protein>
<proteinExistence type="inferred from homology"/>
<dbReference type="InterPro" id="IPR013324">
    <property type="entry name" value="RNA_pol_sigma_r3/r4-like"/>
</dbReference>
<dbReference type="Pfam" id="PF08281">
    <property type="entry name" value="Sigma70_r4_2"/>
    <property type="match status" value="1"/>
</dbReference>
<dbReference type="InterPro" id="IPR014284">
    <property type="entry name" value="RNA_pol_sigma-70_dom"/>
</dbReference>
<evidence type="ECO:0000313" key="9">
    <source>
        <dbReference type="EMBL" id="AWW43571.1"/>
    </source>
</evidence>
<geneLocation type="plasmid" evidence="9 10">
    <name>unnamed1</name>
</geneLocation>
<keyword evidence="2" id="KW-0805">Transcription regulation</keyword>
<sequence length="187" mass="21172">MAESVSPVARKTVPAPLHTDGASPALMTSSLEDLYRVEMPQLTRFLVRVGATPYEAADAAHEAFTIAIEKWDRIREPRAWLRKVAHRCYLRQTGQRVTPYDPLPDRSGGTCPIAHVTLKEGNQRVLNALAQLPPLQRHVMAWAQDGFTDREIAQALDMREDAVRKNRNRARRRLQQTLVEEIGGRDE</sequence>
<evidence type="ECO:0000256" key="1">
    <source>
        <dbReference type="ARBA" id="ARBA00010641"/>
    </source>
</evidence>
<evidence type="ECO:0000256" key="6">
    <source>
        <dbReference type="SAM" id="MobiDB-lite"/>
    </source>
</evidence>
<feature type="domain" description="RNA polymerase sigma factor 70 region 4 type 2" evidence="8">
    <location>
        <begin position="123"/>
        <end position="174"/>
    </location>
</feature>
<dbReference type="PANTHER" id="PTHR43133">
    <property type="entry name" value="RNA POLYMERASE ECF-TYPE SIGMA FACTO"/>
    <property type="match status" value="1"/>
</dbReference>
<name>A0A2Z4JEZ3_9ACTN</name>
<evidence type="ECO:0000256" key="4">
    <source>
        <dbReference type="ARBA" id="ARBA00023125"/>
    </source>
</evidence>
<evidence type="ECO:0000259" key="7">
    <source>
        <dbReference type="Pfam" id="PF04542"/>
    </source>
</evidence>
<dbReference type="Proteomes" id="UP000249616">
    <property type="component" value="Plasmid unnamed1"/>
</dbReference>
<dbReference type="InterPro" id="IPR007627">
    <property type="entry name" value="RNA_pol_sigma70_r2"/>
</dbReference>
<dbReference type="KEGG" id="scad:DN051_44515"/>
<dbReference type="Pfam" id="PF04542">
    <property type="entry name" value="Sigma70_r2"/>
    <property type="match status" value="1"/>
</dbReference>
<evidence type="ECO:0000256" key="3">
    <source>
        <dbReference type="ARBA" id="ARBA00023082"/>
    </source>
</evidence>
<dbReference type="GO" id="GO:0003677">
    <property type="term" value="F:DNA binding"/>
    <property type="evidence" value="ECO:0007669"/>
    <property type="project" value="UniProtKB-KW"/>
</dbReference>
<evidence type="ECO:0000259" key="8">
    <source>
        <dbReference type="Pfam" id="PF08281"/>
    </source>
</evidence>
<gene>
    <name evidence="9" type="ORF">DN051_44515</name>
</gene>
<dbReference type="PANTHER" id="PTHR43133:SF8">
    <property type="entry name" value="RNA POLYMERASE SIGMA FACTOR HI_1459-RELATED"/>
    <property type="match status" value="1"/>
</dbReference>
<dbReference type="EMBL" id="CP030074">
    <property type="protein sequence ID" value="AWW43571.1"/>
    <property type="molecule type" value="Genomic_DNA"/>
</dbReference>
<dbReference type="InterPro" id="IPR036388">
    <property type="entry name" value="WH-like_DNA-bd_sf"/>
</dbReference>
<feature type="region of interest" description="Disordered" evidence="6">
    <location>
        <begin position="1"/>
        <end position="24"/>
    </location>
</feature>
<dbReference type="GO" id="GO:0016987">
    <property type="term" value="F:sigma factor activity"/>
    <property type="evidence" value="ECO:0007669"/>
    <property type="project" value="UniProtKB-KW"/>
</dbReference>
<feature type="domain" description="RNA polymerase sigma-70 region 2" evidence="7">
    <location>
        <begin position="34"/>
        <end position="91"/>
    </location>
</feature>
<evidence type="ECO:0000313" key="10">
    <source>
        <dbReference type="Proteomes" id="UP000249616"/>
    </source>
</evidence>
<keyword evidence="9" id="KW-0614">Plasmid</keyword>
<dbReference type="Gene3D" id="1.10.1740.10">
    <property type="match status" value="1"/>
</dbReference>
<evidence type="ECO:0000256" key="2">
    <source>
        <dbReference type="ARBA" id="ARBA00023015"/>
    </source>
</evidence>
<dbReference type="Gene3D" id="1.10.10.10">
    <property type="entry name" value="Winged helix-like DNA-binding domain superfamily/Winged helix DNA-binding domain"/>
    <property type="match status" value="1"/>
</dbReference>
<accession>A0A2Z4JEZ3</accession>
<dbReference type="InterPro" id="IPR013249">
    <property type="entry name" value="RNA_pol_sigma70_r4_t2"/>
</dbReference>
<keyword evidence="5" id="KW-0804">Transcription</keyword>
<dbReference type="NCBIfam" id="TIGR02937">
    <property type="entry name" value="sigma70-ECF"/>
    <property type="match status" value="1"/>
</dbReference>